<keyword evidence="4" id="KW-1185">Reference proteome</keyword>
<dbReference type="InterPro" id="IPR039254">
    <property type="entry name" value="Rds1"/>
</dbReference>
<evidence type="ECO:0000256" key="2">
    <source>
        <dbReference type="SAM" id="SignalP"/>
    </source>
</evidence>
<feature type="signal peptide" evidence="2">
    <location>
        <begin position="1"/>
        <end position="18"/>
    </location>
</feature>
<evidence type="ECO:0000256" key="1">
    <source>
        <dbReference type="SAM" id="MobiDB-lite"/>
    </source>
</evidence>
<dbReference type="Proteomes" id="UP000018144">
    <property type="component" value="Unassembled WGS sequence"/>
</dbReference>
<organism evidence="3 4">
    <name type="scientific">Pyronema omphalodes (strain CBS 100304)</name>
    <name type="common">Pyronema confluens</name>
    <dbReference type="NCBI Taxonomy" id="1076935"/>
    <lineage>
        <taxon>Eukaryota</taxon>
        <taxon>Fungi</taxon>
        <taxon>Dikarya</taxon>
        <taxon>Ascomycota</taxon>
        <taxon>Pezizomycotina</taxon>
        <taxon>Pezizomycetes</taxon>
        <taxon>Pezizales</taxon>
        <taxon>Pyronemataceae</taxon>
        <taxon>Pyronema</taxon>
    </lineage>
</organism>
<gene>
    <name evidence="3" type="ORF">PCON_08972</name>
</gene>
<dbReference type="AlphaFoldDB" id="U4LMR6"/>
<dbReference type="eggNOG" id="ENOG502QSE0">
    <property type="taxonomic scope" value="Eukaryota"/>
</dbReference>
<proteinExistence type="predicted"/>
<protein>
    <submittedName>
        <fullName evidence="3">Similar to Protein rds1 acc. no. P53693</fullName>
    </submittedName>
</protein>
<dbReference type="STRING" id="1076935.U4LMR6"/>
<reference evidence="3 4" key="1">
    <citation type="journal article" date="2013" name="PLoS Genet.">
        <title>The genome and development-dependent transcriptomes of Pyronema confluens: a window into fungal evolution.</title>
        <authorList>
            <person name="Traeger S."/>
            <person name="Altegoer F."/>
            <person name="Freitag M."/>
            <person name="Gabaldon T."/>
            <person name="Kempken F."/>
            <person name="Kumar A."/>
            <person name="Marcet-Houben M."/>
            <person name="Poggeler S."/>
            <person name="Stajich J.E."/>
            <person name="Nowrousian M."/>
        </authorList>
    </citation>
    <scope>NUCLEOTIDE SEQUENCE [LARGE SCALE GENOMIC DNA]</scope>
    <source>
        <strain evidence="4">CBS 100304</strain>
        <tissue evidence="3">Vegetative mycelium</tissue>
    </source>
</reference>
<name>U4LMR6_PYROM</name>
<keyword evidence="2" id="KW-0732">Signal</keyword>
<evidence type="ECO:0000313" key="4">
    <source>
        <dbReference type="Proteomes" id="UP000018144"/>
    </source>
</evidence>
<dbReference type="OMA" id="VYGFLNH"/>
<evidence type="ECO:0000313" key="3">
    <source>
        <dbReference type="EMBL" id="CCX30635.1"/>
    </source>
</evidence>
<feature type="region of interest" description="Disordered" evidence="1">
    <location>
        <begin position="51"/>
        <end position="79"/>
    </location>
</feature>
<sequence>MKLPYLSALGLFALTVSAHSEYVVAFSAGGESTITASNIPLNSVADGIPQYATTTESDPEKATGSPGRIPKGNPPEPVNVYPNTGNLTRPEPMPYMPAGGINTSPDDIPVYQAFSDFDWQSLSLALHQEWIELDLFQEGLRRFTVEEFEAANLTADDRSLIEFMAQQEVGHATMITNILGPNAPRQCEYQYPFQTVSEFIDFCQKLTRWGESGVYGFLPHLDSRAAAQLLLQSITTEARQQMIFRQFEGLFPMPVWFEVGVPQSFAWTLLAPYIKSCPAGNPRLPWQNFPTLHILNNYNAIQANGSANASYPPAITHNRQLSHPGDEVHFFFEPPGQAVGPNMSYVTSTITEESPKWAAWFNQLNITYTPLYNVSENEAYTRQPNLTLYSELNQIVNGTVFVALTDTDLYLTPHNVSLVLPHVVAGPNLWQAG</sequence>
<dbReference type="Pfam" id="PF13668">
    <property type="entry name" value="Ferritin_2"/>
    <property type="match status" value="1"/>
</dbReference>
<dbReference type="PANTHER" id="PTHR38705:SF1">
    <property type="entry name" value="PROTEIN RDS1"/>
    <property type="match status" value="1"/>
</dbReference>
<dbReference type="EMBL" id="HF935459">
    <property type="protein sequence ID" value="CCX30635.1"/>
    <property type="molecule type" value="Genomic_DNA"/>
</dbReference>
<feature type="chain" id="PRO_5004652481" evidence="2">
    <location>
        <begin position="19"/>
        <end position="433"/>
    </location>
</feature>
<dbReference type="PANTHER" id="PTHR38705">
    <property type="entry name" value="PROTEIN RDS1"/>
    <property type="match status" value="1"/>
</dbReference>
<accession>U4LMR6</accession>
<dbReference type="OrthoDB" id="2098436at2759"/>